<dbReference type="InterPro" id="IPR057089">
    <property type="entry name" value="C2_TIP"/>
</dbReference>
<evidence type="ECO:0000256" key="5">
    <source>
        <dbReference type="ARBA" id="ARBA00023180"/>
    </source>
</evidence>
<dbReference type="Proteomes" id="UP000037460">
    <property type="component" value="Unassembled WGS sequence"/>
</dbReference>
<accession>A0A0M0JKH8</accession>
<comment type="subcellular location">
    <subcellularLocation>
        <location evidence="1">Membrane</location>
        <topology evidence="1">Single-pass type I membrane protein</topology>
    </subcellularLocation>
</comment>
<feature type="coiled-coil region" evidence="6">
    <location>
        <begin position="230"/>
        <end position="257"/>
    </location>
</feature>
<keyword evidence="4 8" id="KW-0472">Membrane</keyword>
<sequence>MLGTSNSIQGGGRAVTLLPGTSLPRNVDGVPARSLAEDGADASAGRCYEATDAEQSLGNTGYMAGVNQPGVSYQYLTSIPSRWESDKSPFWVLTKTKQPHAATQLAQSGYAPLLAPYVLVGLGHMQGYVEELAVGLPAGQVRSFQQAIIPNSRLVVLPYPYDEPSRWELRLYLEARQQLHVFLAFCAALLALGMLVVILEVKPYVDSLDASDEQDKELKELYEEYAAKSGEELNDEIKELRSNKVFSKREAKELIELADAERKRFLFVRILVIAMESAEGEEGDEGSAVVAVRSSTRTLPYPFLRQKSTVSSPASATT</sequence>
<evidence type="ECO:0000313" key="10">
    <source>
        <dbReference type="EMBL" id="KOO26768.1"/>
    </source>
</evidence>
<dbReference type="AlphaFoldDB" id="A0A0M0JKH8"/>
<dbReference type="PANTHER" id="PTHR13412:SF0">
    <property type="entry name" value="T-CELL IMMUNOMODULATORY PROTEIN"/>
    <property type="match status" value="1"/>
</dbReference>
<dbReference type="GO" id="GO:0005886">
    <property type="term" value="C:plasma membrane"/>
    <property type="evidence" value="ECO:0007669"/>
    <property type="project" value="TreeGrafter"/>
</dbReference>
<keyword evidence="6" id="KW-0175">Coiled coil</keyword>
<feature type="domain" description="T-cell immunomodulatory protein TIP C2" evidence="9">
    <location>
        <begin position="64"/>
        <end position="172"/>
    </location>
</feature>
<evidence type="ECO:0000256" key="8">
    <source>
        <dbReference type="SAM" id="Phobius"/>
    </source>
</evidence>
<evidence type="ECO:0000313" key="11">
    <source>
        <dbReference type="Proteomes" id="UP000037460"/>
    </source>
</evidence>
<gene>
    <name evidence="10" type="ORF">Ctob_012669</name>
</gene>
<evidence type="ECO:0000256" key="6">
    <source>
        <dbReference type="SAM" id="Coils"/>
    </source>
</evidence>
<evidence type="ECO:0000256" key="4">
    <source>
        <dbReference type="ARBA" id="ARBA00023136"/>
    </source>
</evidence>
<reference evidence="11" key="1">
    <citation type="journal article" date="2015" name="PLoS Genet.">
        <title>Genome Sequence and Transcriptome Analyses of Chrysochromulina tobin: Metabolic Tools for Enhanced Algal Fitness in the Prominent Order Prymnesiales (Haptophyceae).</title>
        <authorList>
            <person name="Hovde B.T."/>
            <person name="Deodato C.R."/>
            <person name="Hunsperger H.M."/>
            <person name="Ryken S.A."/>
            <person name="Yost W."/>
            <person name="Jha R.K."/>
            <person name="Patterson J."/>
            <person name="Monnat R.J. Jr."/>
            <person name="Barlow S.B."/>
            <person name="Starkenburg S.R."/>
            <person name="Cattolico R.A."/>
        </authorList>
    </citation>
    <scope>NUCLEOTIDE SEQUENCE</scope>
    <source>
        <strain evidence="11">CCMP291</strain>
    </source>
</reference>
<evidence type="ECO:0000256" key="3">
    <source>
        <dbReference type="ARBA" id="ARBA00022989"/>
    </source>
</evidence>
<keyword evidence="11" id="KW-1185">Reference proteome</keyword>
<evidence type="ECO:0000256" key="1">
    <source>
        <dbReference type="ARBA" id="ARBA00004479"/>
    </source>
</evidence>
<evidence type="ECO:0000256" key="2">
    <source>
        <dbReference type="ARBA" id="ARBA00022692"/>
    </source>
</evidence>
<dbReference type="OrthoDB" id="10250728at2759"/>
<evidence type="ECO:0000259" key="9">
    <source>
        <dbReference type="Pfam" id="PF23122"/>
    </source>
</evidence>
<evidence type="ECO:0000256" key="7">
    <source>
        <dbReference type="SAM" id="MobiDB-lite"/>
    </source>
</evidence>
<comment type="caution">
    <text evidence="10">The sequence shown here is derived from an EMBL/GenBank/DDBJ whole genome shotgun (WGS) entry which is preliminary data.</text>
</comment>
<dbReference type="EMBL" id="JWZX01002805">
    <property type="protein sequence ID" value="KOO26768.1"/>
    <property type="molecule type" value="Genomic_DNA"/>
</dbReference>
<dbReference type="InterPro" id="IPR024881">
    <property type="entry name" value="Tip"/>
</dbReference>
<organism evidence="10 11">
    <name type="scientific">Chrysochromulina tobinii</name>
    <dbReference type="NCBI Taxonomy" id="1460289"/>
    <lineage>
        <taxon>Eukaryota</taxon>
        <taxon>Haptista</taxon>
        <taxon>Haptophyta</taxon>
        <taxon>Prymnesiophyceae</taxon>
        <taxon>Prymnesiales</taxon>
        <taxon>Chrysochromulinaceae</taxon>
        <taxon>Chrysochromulina</taxon>
    </lineage>
</organism>
<dbReference type="PANTHER" id="PTHR13412">
    <property type="entry name" value="T-CELL IMMUNOMODULATORY PROTEIN HOMOLOG"/>
    <property type="match status" value="1"/>
</dbReference>
<proteinExistence type="predicted"/>
<keyword evidence="3 8" id="KW-1133">Transmembrane helix</keyword>
<keyword evidence="2 8" id="KW-0812">Transmembrane</keyword>
<dbReference type="Pfam" id="PF23122">
    <property type="entry name" value="C2_ITFG1"/>
    <property type="match status" value="1"/>
</dbReference>
<feature type="region of interest" description="Disordered" evidence="7">
    <location>
        <begin position="1"/>
        <end position="31"/>
    </location>
</feature>
<feature type="transmembrane region" description="Helical" evidence="8">
    <location>
        <begin position="179"/>
        <end position="199"/>
    </location>
</feature>
<keyword evidence="5" id="KW-0325">Glycoprotein</keyword>
<name>A0A0M0JKH8_9EUKA</name>
<protein>
    <submittedName>
        <fullName evidence="10">T-cell immunomodulatory protein</fullName>
    </submittedName>
</protein>